<dbReference type="Proteomes" id="UP000191144">
    <property type="component" value="Chromosome F"/>
</dbReference>
<dbReference type="SUPFAM" id="SSF51395">
    <property type="entry name" value="FMN-linked oxidoreductases"/>
    <property type="match status" value="1"/>
</dbReference>
<evidence type="ECO:0000256" key="3">
    <source>
        <dbReference type="ARBA" id="ARBA00022643"/>
    </source>
</evidence>
<sequence>MPFVPDFKPLPLKDTNLFKPMVVGDTHVQHRAVMCPLTRMRAHTPKNVPNAKYAVEYYDQRSKSPGTMIITEGTFPSPQCGGYDTAPGIWSAEQIAQWERIFQAIHANQSFAWVQLWVLGRQAYPDTLKRDGLRYDSASDNVYMDAASQKQAEECGNPQHGLTKPEIQQYVRDYVQAAKNAIAAGADGVEIHSANGYLLNQFLDPISNKRSDEYGGSIENRARFVLEVVDAVCEVVGASKVGIRISPYGTFGTMSGGAEPLIVAQYAYLLGELQKRAQEKDRALAYVHVVEPRVTNPFYAEGQGWFKDGSNEFVYSVWKGPVIRAGNYALDPRAALADVQANERTLIGYGRLFISNPDLVRRLEEGLPLNKYDRDTFYAPGPEGYVDYPKFEATSKA</sequence>
<name>A0A1G4JQ10_9SACH</name>
<dbReference type="AlphaFoldDB" id="A0A1G4JQ10"/>
<dbReference type="Pfam" id="PF00724">
    <property type="entry name" value="Oxidored_FMN"/>
    <property type="match status" value="1"/>
</dbReference>
<dbReference type="InterPro" id="IPR045247">
    <property type="entry name" value="Oye-like"/>
</dbReference>
<evidence type="ECO:0000256" key="2">
    <source>
        <dbReference type="ARBA" id="ARBA00005979"/>
    </source>
</evidence>
<keyword evidence="3" id="KW-0285">Flavoprotein</keyword>
<evidence type="ECO:0000313" key="7">
    <source>
        <dbReference type="Proteomes" id="UP000191144"/>
    </source>
</evidence>
<keyword evidence="3" id="KW-0288">FMN</keyword>
<protein>
    <submittedName>
        <fullName evidence="6">LAME_0F01640g1_1</fullName>
    </submittedName>
</protein>
<dbReference type="PANTHER" id="PTHR22893:SF91">
    <property type="entry name" value="NADPH DEHYDROGENASE 2-RELATED"/>
    <property type="match status" value="1"/>
</dbReference>
<keyword evidence="4" id="KW-0560">Oxidoreductase</keyword>
<dbReference type="Gene3D" id="3.20.20.70">
    <property type="entry name" value="Aldolase class I"/>
    <property type="match status" value="1"/>
</dbReference>
<accession>A0A1G4JQ10</accession>
<keyword evidence="7" id="KW-1185">Reference proteome</keyword>
<gene>
    <name evidence="6" type="ORF">LAME_0F01640G</name>
</gene>
<proteinExistence type="inferred from homology"/>
<evidence type="ECO:0000259" key="5">
    <source>
        <dbReference type="Pfam" id="PF00724"/>
    </source>
</evidence>
<dbReference type="OrthoDB" id="276546at2759"/>
<comment type="similarity">
    <text evidence="2">Belongs to the NADH:flavin oxidoreductase/NADH oxidase family.</text>
</comment>
<comment type="cofactor">
    <cofactor evidence="1">
        <name>FMN</name>
        <dbReference type="ChEBI" id="CHEBI:58210"/>
    </cofactor>
</comment>
<dbReference type="EMBL" id="LT598477">
    <property type="protein sequence ID" value="SCU92822.1"/>
    <property type="molecule type" value="Genomic_DNA"/>
</dbReference>
<dbReference type="GO" id="GO:0003959">
    <property type="term" value="F:NADPH dehydrogenase activity"/>
    <property type="evidence" value="ECO:0007669"/>
    <property type="project" value="TreeGrafter"/>
</dbReference>
<evidence type="ECO:0000256" key="4">
    <source>
        <dbReference type="ARBA" id="ARBA00023002"/>
    </source>
</evidence>
<dbReference type="PANTHER" id="PTHR22893">
    <property type="entry name" value="NADH OXIDOREDUCTASE-RELATED"/>
    <property type="match status" value="1"/>
</dbReference>
<evidence type="ECO:0000256" key="1">
    <source>
        <dbReference type="ARBA" id="ARBA00001917"/>
    </source>
</evidence>
<dbReference type="FunFam" id="3.20.20.70:FF:000138">
    <property type="entry name" value="NADPH dehydrogenase 1"/>
    <property type="match status" value="1"/>
</dbReference>
<feature type="domain" description="NADH:flavin oxidoreductase/NADH oxidase N-terminal" evidence="5">
    <location>
        <begin position="16"/>
        <end position="370"/>
    </location>
</feature>
<organism evidence="6 7">
    <name type="scientific">Lachancea meyersii CBS 8951</name>
    <dbReference type="NCBI Taxonomy" id="1266667"/>
    <lineage>
        <taxon>Eukaryota</taxon>
        <taxon>Fungi</taxon>
        <taxon>Dikarya</taxon>
        <taxon>Ascomycota</taxon>
        <taxon>Saccharomycotina</taxon>
        <taxon>Saccharomycetes</taxon>
        <taxon>Saccharomycetales</taxon>
        <taxon>Saccharomycetaceae</taxon>
        <taxon>Lachancea</taxon>
    </lineage>
</organism>
<evidence type="ECO:0000313" key="6">
    <source>
        <dbReference type="EMBL" id="SCU92822.1"/>
    </source>
</evidence>
<dbReference type="GO" id="GO:0010181">
    <property type="term" value="F:FMN binding"/>
    <property type="evidence" value="ECO:0007669"/>
    <property type="project" value="InterPro"/>
</dbReference>
<dbReference type="GO" id="GO:0006915">
    <property type="term" value="P:apoptotic process"/>
    <property type="evidence" value="ECO:0007669"/>
    <property type="project" value="UniProtKB-ARBA"/>
</dbReference>
<reference evidence="7" key="1">
    <citation type="submission" date="2016-03" db="EMBL/GenBank/DDBJ databases">
        <authorList>
            <person name="Devillers Hugo."/>
        </authorList>
    </citation>
    <scope>NUCLEOTIDE SEQUENCE [LARGE SCALE GENOMIC DNA]</scope>
</reference>
<dbReference type="InterPro" id="IPR013785">
    <property type="entry name" value="Aldolase_TIM"/>
</dbReference>
<dbReference type="InterPro" id="IPR001155">
    <property type="entry name" value="OxRdtase_FMN_N"/>
</dbReference>
<dbReference type="CDD" id="cd02933">
    <property type="entry name" value="OYE_like_FMN"/>
    <property type="match status" value="1"/>
</dbReference>